<dbReference type="Proteomes" id="UP000437748">
    <property type="component" value="Unassembled WGS sequence"/>
</dbReference>
<dbReference type="AlphaFoldDB" id="A0A6N6VZ39"/>
<gene>
    <name evidence="2" type="ORF">GCL60_05455</name>
</gene>
<reference evidence="2 3" key="1">
    <citation type="submission" date="2019-10" db="EMBL/GenBank/DDBJ databases">
        <title>New species of Slilvanegrellaceae.</title>
        <authorList>
            <person name="Pitt A."/>
            <person name="Hahn M.W."/>
        </authorList>
    </citation>
    <scope>NUCLEOTIDE SEQUENCE [LARGE SCALE GENOMIC DNA]</scope>
    <source>
        <strain evidence="2 3">SP-Ram-0.45-NSY-1</strain>
    </source>
</reference>
<keyword evidence="3" id="KW-1185">Reference proteome</keyword>
<organism evidence="2 3">
    <name type="scientific">Silvanigrella paludirubra</name>
    <dbReference type="NCBI Taxonomy" id="2499159"/>
    <lineage>
        <taxon>Bacteria</taxon>
        <taxon>Pseudomonadati</taxon>
        <taxon>Bdellovibrionota</taxon>
        <taxon>Oligoflexia</taxon>
        <taxon>Silvanigrellales</taxon>
        <taxon>Silvanigrellaceae</taxon>
        <taxon>Silvanigrella</taxon>
    </lineage>
</organism>
<comment type="caution">
    <text evidence="2">The sequence shown here is derived from an EMBL/GenBank/DDBJ whole genome shotgun (WGS) entry which is preliminary data.</text>
</comment>
<keyword evidence="1" id="KW-1133">Transmembrane helix</keyword>
<dbReference type="RefSeq" id="WP_153419130.1">
    <property type="nucleotide sequence ID" value="NZ_WFLM01000002.1"/>
</dbReference>
<evidence type="ECO:0000313" key="2">
    <source>
        <dbReference type="EMBL" id="KAB8039708.1"/>
    </source>
</evidence>
<keyword evidence="1" id="KW-0812">Transmembrane</keyword>
<accession>A0A6N6VZ39</accession>
<evidence type="ECO:0000313" key="3">
    <source>
        <dbReference type="Proteomes" id="UP000437748"/>
    </source>
</evidence>
<dbReference type="EMBL" id="WFLM01000002">
    <property type="protein sequence ID" value="KAB8039708.1"/>
    <property type="molecule type" value="Genomic_DNA"/>
</dbReference>
<proteinExistence type="predicted"/>
<sequence length="285" mass="33933">MCKNADNNSKNDIANIYDMLCIIWPGSKNVIEFHNPTEYLLILVGILAGIESLSKFILTKFLLMDELKITRSDYFWICFVIIYISFTLVKINGVINIRSKNESKSDTKKELSNFFIVSLFKPIFIVSTIIKKALFFHIFKIIFIFLCWICKKVCTCSNNEKNYTDEQKGKNLKWIEKIKEFLDDNNSEEIFYDLFDYPKEWGDKEKYYSKVLRFATYKEGKKVSFDIRKRKEDSKYLIRYTTLEDLQNPDKYGTVKEYDESMDLENPRNKEKKIPIKEFNKVFKD</sequence>
<protein>
    <submittedName>
        <fullName evidence="2">Uncharacterized protein</fullName>
    </submittedName>
</protein>
<keyword evidence="1" id="KW-0472">Membrane</keyword>
<name>A0A6N6VZ39_9BACT</name>
<feature type="transmembrane region" description="Helical" evidence="1">
    <location>
        <begin position="39"/>
        <end position="62"/>
    </location>
</feature>
<feature type="transmembrane region" description="Helical" evidence="1">
    <location>
        <begin position="74"/>
        <end position="91"/>
    </location>
</feature>
<feature type="transmembrane region" description="Helical" evidence="1">
    <location>
        <begin position="111"/>
        <end position="130"/>
    </location>
</feature>
<evidence type="ECO:0000256" key="1">
    <source>
        <dbReference type="SAM" id="Phobius"/>
    </source>
</evidence>